<evidence type="ECO:0008006" key="3">
    <source>
        <dbReference type="Google" id="ProtNLM"/>
    </source>
</evidence>
<keyword evidence="2" id="KW-1185">Reference proteome</keyword>
<evidence type="ECO:0000313" key="2">
    <source>
        <dbReference type="Proteomes" id="UP001225034"/>
    </source>
</evidence>
<accession>A0ABT9YM35</accession>
<organism evidence="1 2">
    <name type="scientific">Alkalicoccobacillus murimartini</name>
    <dbReference type="NCBI Taxonomy" id="171685"/>
    <lineage>
        <taxon>Bacteria</taxon>
        <taxon>Bacillati</taxon>
        <taxon>Bacillota</taxon>
        <taxon>Bacilli</taxon>
        <taxon>Bacillales</taxon>
        <taxon>Bacillaceae</taxon>
        <taxon>Alkalicoccobacillus</taxon>
    </lineage>
</organism>
<sequence>MILRPVTMADAEEMFASLPDLNTVNDHIEERD</sequence>
<proteinExistence type="predicted"/>
<name>A0ABT9YM35_9BACI</name>
<gene>
    <name evidence="1" type="ORF">J2S05_003749</name>
</gene>
<dbReference type="EMBL" id="JAUSUA010000007">
    <property type="protein sequence ID" value="MDQ0208925.1"/>
    <property type="molecule type" value="Genomic_DNA"/>
</dbReference>
<dbReference type="Proteomes" id="UP001225034">
    <property type="component" value="Unassembled WGS sequence"/>
</dbReference>
<evidence type="ECO:0000313" key="1">
    <source>
        <dbReference type="EMBL" id="MDQ0208925.1"/>
    </source>
</evidence>
<protein>
    <recommendedName>
        <fullName evidence="3">GNAT family N-acetyltransferase</fullName>
    </recommendedName>
</protein>
<reference evidence="1 2" key="1">
    <citation type="submission" date="2023-07" db="EMBL/GenBank/DDBJ databases">
        <title>Genomic Encyclopedia of Type Strains, Phase IV (KMG-IV): sequencing the most valuable type-strain genomes for metagenomic binning, comparative biology and taxonomic classification.</title>
        <authorList>
            <person name="Goeker M."/>
        </authorList>
    </citation>
    <scope>NUCLEOTIDE SEQUENCE [LARGE SCALE GENOMIC DNA]</scope>
    <source>
        <strain evidence="1 2">DSM 19154</strain>
    </source>
</reference>
<comment type="caution">
    <text evidence="1">The sequence shown here is derived from an EMBL/GenBank/DDBJ whole genome shotgun (WGS) entry which is preliminary data.</text>
</comment>